<dbReference type="Proteomes" id="UP000196710">
    <property type="component" value="Chromosome"/>
</dbReference>
<reference evidence="2 4" key="3">
    <citation type="submission" date="2020-11" db="EMBL/GenBank/DDBJ databases">
        <title>Closed and high quality bacterial genomes of the OMM12 community.</title>
        <authorList>
            <person name="Marbouty M."/>
            <person name="Lamy-Besnier Q."/>
            <person name="Debarbieux L."/>
            <person name="Koszul R."/>
        </authorList>
    </citation>
    <scope>NUCLEOTIDE SEQUENCE [LARGE SCALE GENOMIC DNA]</scope>
    <source>
        <strain evidence="2 4">KB18</strain>
    </source>
</reference>
<dbReference type="RefSeq" id="WP_066541210.1">
    <property type="nucleotide sequence ID" value="NZ_CAQHVD010000006.1"/>
</dbReference>
<dbReference type="KEGG" id="amur:ADH66_10100"/>
<accession>A0A1Z2XR98</accession>
<sequence>MGNYKELQKYLENTGKTEIKLSFDNLKNILNIEVNYAIVLRLQKEFQCSYMVYNISKQEKWVGFCKIETQNNDDDDATVTTLASMLWW</sequence>
<organism evidence="2 4">
    <name type="scientific">Acutalibacter muris</name>
    <dbReference type="NCBI Taxonomy" id="1796620"/>
    <lineage>
        <taxon>Bacteria</taxon>
        <taxon>Bacillati</taxon>
        <taxon>Bacillota</taxon>
        <taxon>Clostridia</taxon>
        <taxon>Eubacteriales</taxon>
        <taxon>Acutalibacteraceae</taxon>
        <taxon>Acutalibacter</taxon>
    </lineage>
</organism>
<evidence type="ECO:0000313" key="1">
    <source>
        <dbReference type="EMBL" id="ASB40972.1"/>
    </source>
</evidence>
<reference evidence="3" key="2">
    <citation type="submission" date="2017-05" db="EMBL/GenBank/DDBJ databases">
        <title>Improved OligoMM genomes.</title>
        <authorList>
            <person name="Garzetti D."/>
        </authorList>
    </citation>
    <scope>NUCLEOTIDE SEQUENCE [LARGE SCALE GENOMIC DNA]</scope>
    <source>
        <strain evidence="3">KB18</strain>
    </source>
</reference>
<protein>
    <submittedName>
        <fullName evidence="2">Uncharacterized protein</fullName>
    </submittedName>
</protein>
<name>A0A1Z2XR98_9FIRM</name>
<dbReference type="EMBL" id="CP021422">
    <property type="protein sequence ID" value="ASB40972.1"/>
    <property type="molecule type" value="Genomic_DNA"/>
</dbReference>
<dbReference type="AlphaFoldDB" id="A0A1Z2XR98"/>
<dbReference type="EMBL" id="CP065321">
    <property type="protein sequence ID" value="QQR30251.1"/>
    <property type="molecule type" value="Genomic_DNA"/>
</dbReference>
<evidence type="ECO:0000313" key="4">
    <source>
        <dbReference type="Proteomes" id="UP000596035"/>
    </source>
</evidence>
<reference evidence="1" key="1">
    <citation type="journal article" date="2017" name="Genome Announc.">
        <title>High-Quality Whole-Genome Sequences of the Oligo-Mouse-Microbiota Bacterial Community.</title>
        <authorList>
            <person name="Garzetti D."/>
            <person name="Brugiroux S."/>
            <person name="Bunk B."/>
            <person name="Pukall R."/>
            <person name="McCoy K.D."/>
            <person name="Macpherson A.J."/>
            <person name="Stecher B."/>
        </authorList>
    </citation>
    <scope>NUCLEOTIDE SEQUENCE</scope>
    <source>
        <strain evidence="1">KB18</strain>
    </source>
</reference>
<evidence type="ECO:0000313" key="2">
    <source>
        <dbReference type="EMBL" id="QQR30251.1"/>
    </source>
</evidence>
<keyword evidence="3" id="KW-1185">Reference proteome</keyword>
<evidence type="ECO:0000313" key="3">
    <source>
        <dbReference type="Proteomes" id="UP000196710"/>
    </source>
</evidence>
<dbReference type="Proteomes" id="UP000596035">
    <property type="component" value="Chromosome"/>
</dbReference>
<gene>
    <name evidence="1" type="ORF">ADH66_10100</name>
    <name evidence="2" type="ORF">I5Q82_00415</name>
</gene>
<proteinExistence type="predicted"/>